<dbReference type="CDD" id="cd02440">
    <property type="entry name" value="AdoMet_MTases"/>
    <property type="match status" value="1"/>
</dbReference>
<evidence type="ECO:0000256" key="2">
    <source>
        <dbReference type="ARBA" id="ARBA00022679"/>
    </source>
</evidence>
<evidence type="ECO:0000256" key="1">
    <source>
        <dbReference type="ARBA" id="ARBA00022603"/>
    </source>
</evidence>
<evidence type="ECO:0000256" key="3">
    <source>
        <dbReference type="ARBA" id="ARBA00037932"/>
    </source>
</evidence>
<dbReference type="Gene3D" id="3.40.50.150">
    <property type="entry name" value="Vaccinia Virus protein VP39"/>
    <property type="match status" value="1"/>
</dbReference>
<evidence type="ECO:0000313" key="7">
    <source>
        <dbReference type="EMBL" id="CAD9247298.1"/>
    </source>
</evidence>
<protein>
    <recommendedName>
        <fullName evidence="5">ETFB lysine methyltransferase</fullName>
    </recommendedName>
    <alternativeName>
        <fullName evidence="4">Protein N-lysine methyltransferase METTL20</fullName>
    </alternativeName>
</protein>
<reference evidence="7" key="1">
    <citation type="submission" date="2021-01" db="EMBL/GenBank/DDBJ databases">
        <authorList>
            <person name="Corre E."/>
            <person name="Pelletier E."/>
            <person name="Niang G."/>
            <person name="Scheremetjew M."/>
            <person name="Finn R."/>
            <person name="Kale V."/>
            <person name="Holt S."/>
            <person name="Cochrane G."/>
            <person name="Meng A."/>
            <person name="Brown T."/>
            <person name="Cohen L."/>
        </authorList>
    </citation>
    <scope>NUCLEOTIDE SEQUENCE</scope>
    <source>
        <strain evidence="7">CCMP2877</strain>
    </source>
</reference>
<dbReference type="PANTHER" id="PTHR43648:SF1">
    <property type="entry name" value="ELECTRON TRANSFER FLAVOPROTEIN BETA SUBUNIT LYSINE METHYLTRANSFERASE"/>
    <property type="match status" value="1"/>
</dbReference>
<dbReference type="Pfam" id="PF06325">
    <property type="entry name" value="PrmA"/>
    <property type="match status" value="1"/>
</dbReference>
<comment type="similarity">
    <text evidence="3">Belongs to the methyltransferase superfamily. ETFBKMT family.</text>
</comment>
<sequence>MGELQDSGELGRGARVLDMGCGSGILSVAALALGAGSATCVDVEAEALLTTQRNMELNFGDDADDRVELLHARQVVPCGLEPQDVAFANILVGQLIRPSMVAVLATNLQPGGILCLSGIRPGDQCDTVRKAYAEWFEFDDDLYREADATAETGGKEYWGRWGRLVGRRIKEKGLTSELIENLSDAAVS</sequence>
<dbReference type="AlphaFoldDB" id="A0A6U4DST5"/>
<keyword evidence="1" id="KW-0489">Methyltransferase</keyword>
<name>A0A6U4DST5_9STRA</name>
<dbReference type="GO" id="GO:0032259">
    <property type="term" value="P:methylation"/>
    <property type="evidence" value="ECO:0007669"/>
    <property type="project" value="UniProtKB-KW"/>
</dbReference>
<dbReference type="InterPro" id="IPR050078">
    <property type="entry name" value="Ribosomal_L11_MeTrfase_PrmA"/>
</dbReference>
<dbReference type="PANTHER" id="PTHR43648">
    <property type="entry name" value="ELECTRON TRANSFER FLAVOPROTEIN BETA SUBUNIT LYSINE METHYLTRANSFERASE"/>
    <property type="match status" value="1"/>
</dbReference>
<evidence type="ECO:0000313" key="6">
    <source>
        <dbReference type="EMBL" id="CAD9247297.1"/>
    </source>
</evidence>
<proteinExistence type="inferred from homology"/>
<dbReference type="InterPro" id="IPR029063">
    <property type="entry name" value="SAM-dependent_MTases_sf"/>
</dbReference>
<dbReference type="EMBL" id="HBGJ01008930">
    <property type="protein sequence ID" value="CAD9247297.1"/>
    <property type="molecule type" value="Transcribed_RNA"/>
</dbReference>
<dbReference type="SUPFAM" id="SSF53335">
    <property type="entry name" value="S-adenosyl-L-methionine-dependent methyltransferases"/>
    <property type="match status" value="1"/>
</dbReference>
<dbReference type="EMBL" id="HBGJ01008931">
    <property type="protein sequence ID" value="CAD9247298.1"/>
    <property type="molecule type" value="Transcribed_RNA"/>
</dbReference>
<organism evidence="7">
    <name type="scientific">Phaeomonas parva</name>
    <dbReference type="NCBI Taxonomy" id="124430"/>
    <lineage>
        <taxon>Eukaryota</taxon>
        <taxon>Sar</taxon>
        <taxon>Stramenopiles</taxon>
        <taxon>Ochrophyta</taxon>
        <taxon>Pinguiophyceae</taxon>
        <taxon>Pinguiochrysidales</taxon>
        <taxon>Pinguiochrysidaceae</taxon>
        <taxon>Phaeomonas</taxon>
    </lineage>
</organism>
<dbReference type="GO" id="GO:0016279">
    <property type="term" value="F:protein-lysine N-methyltransferase activity"/>
    <property type="evidence" value="ECO:0007669"/>
    <property type="project" value="TreeGrafter"/>
</dbReference>
<accession>A0A6U4DST5</accession>
<evidence type="ECO:0000256" key="5">
    <source>
        <dbReference type="ARBA" id="ARBA00042266"/>
    </source>
</evidence>
<evidence type="ECO:0000256" key="4">
    <source>
        <dbReference type="ARBA" id="ARBA00041867"/>
    </source>
</evidence>
<dbReference type="GO" id="GO:0005829">
    <property type="term" value="C:cytosol"/>
    <property type="evidence" value="ECO:0007669"/>
    <property type="project" value="TreeGrafter"/>
</dbReference>
<keyword evidence="2" id="KW-0808">Transferase</keyword>
<gene>
    <name evidence="6" type="ORF">PPAR1163_LOCUS5649</name>
    <name evidence="7" type="ORF">PPAR1163_LOCUS5650</name>
</gene>